<dbReference type="AlphaFoldDB" id="Q23J87"/>
<reference evidence="3" key="1">
    <citation type="journal article" date="2006" name="PLoS Biol.">
        <title>Macronuclear genome sequence of the ciliate Tetrahymena thermophila, a model eukaryote.</title>
        <authorList>
            <person name="Eisen J.A."/>
            <person name="Coyne R.S."/>
            <person name="Wu M."/>
            <person name="Wu D."/>
            <person name="Thiagarajan M."/>
            <person name="Wortman J.R."/>
            <person name="Badger J.H."/>
            <person name="Ren Q."/>
            <person name="Amedeo P."/>
            <person name="Jones K.M."/>
            <person name="Tallon L.J."/>
            <person name="Delcher A.L."/>
            <person name="Salzberg S.L."/>
            <person name="Silva J.C."/>
            <person name="Haas B.J."/>
            <person name="Majoros W.H."/>
            <person name="Farzad M."/>
            <person name="Carlton J.M."/>
            <person name="Smith R.K. Jr."/>
            <person name="Garg J."/>
            <person name="Pearlman R.E."/>
            <person name="Karrer K.M."/>
            <person name="Sun L."/>
            <person name="Manning G."/>
            <person name="Elde N.C."/>
            <person name="Turkewitz A.P."/>
            <person name="Asai D.J."/>
            <person name="Wilkes D.E."/>
            <person name="Wang Y."/>
            <person name="Cai H."/>
            <person name="Collins K."/>
            <person name="Stewart B.A."/>
            <person name="Lee S.R."/>
            <person name="Wilamowska K."/>
            <person name="Weinberg Z."/>
            <person name="Ruzzo W.L."/>
            <person name="Wloga D."/>
            <person name="Gaertig J."/>
            <person name="Frankel J."/>
            <person name="Tsao C.-C."/>
            <person name="Gorovsky M.A."/>
            <person name="Keeling P.J."/>
            <person name="Waller R.F."/>
            <person name="Patron N.J."/>
            <person name="Cherry J.M."/>
            <person name="Stover N.A."/>
            <person name="Krieger C.J."/>
            <person name="del Toro C."/>
            <person name="Ryder H.F."/>
            <person name="Williamson S.C."/>
            <person name="Barbeau R.A."/>
            <person name="Hamilton E.P."/>
            <person name="Orias E."/>
        </authorList>
    </citation>
    <scope>NUCLEOTIDE SEQUENCE [LARGE SCALE GENOMIC DNA]</scope>
    <source>
        <strain evidence="3">SB210</strain>
    </source>
</reference>
<evidence type="ECO:0000313" key="3">
    <source>
        <dbReference type="Proteomes" id="UP000009168"/>
    </source>
</evidence>
<protein>
    <submittedName>
        <fullName evidence="2">UBA/TS-N domain protein</fullName>
    </submittedName>
</protein>
<evidence type="ECO:0000313" key="2">
    <source>
        <dbReference type="EMBL" id="EAR96617.2"/>
    </source>
</evidence>
<feature type="compositionally biased region" description="Basic residues" evidence="1">
    <location>
        <begin position="122"/>
        <end position="131"/>
    </location>
</feature>
<dbReference type="KEGG" id="tet:TTHERM_00490850"/>
<keyword evidence="3" id="KW-1185">Reference proteome</keyword>
<proteinExistence type="predicted"/>
<feature type="compositionally biased region" description="Basic and acidic residues" evidence="1">
    <location>
        <begin position="132"/>
        <end position="145"/>
    </location>
</feature>
<feature type="region of interest" description="Disordered" evidence="1">
    <location>
        <begin position="113"/>
        <end position="161"/>
    </location>
</feature>
<dbReference type="RefSeq" id="XP_001016862.2">
    <property type="nucleotide sequence ID" value="XM_001016862.3"/>
</dbReference>
<sequence>MKDNYFFSIIQIDLKTKTNQISFQEQQINKNKQLQIKRTNKKKNNKMDKTAEGALGSKKLCSKCDKCMQKFLDKIRKHGYEVQYEMLSNKGYDERMILKALKKNKGDVLLAEEFLQNAPPKRERREKHHKRDSQEKQKSDDEKNMKCKNRKERSPSKRKEKLHKMVEEIPNFEDLNNQLSKLGFGDAKENFKALKKNERNPEKAASHLQKKQSLQKLQLRESFSKGELKKIFVDCNNCFFIEHSFIKQSVKGDFKQIEEKIATLMKLFQASYENQIQIVLVFDNSSMMKDQSLAQQFADDSFKLISSKPQFQNADDALVHFASLEIPEVQSSILFVTSDQMLQARLVEKNVKNIMSSKRFFSFIKDNFVGSKAYSAVVEQ</sequence>
<dbReference type="InParanoid" id="Q23J87"/>
<dbReference type="SUPFAM" id="SSF46934">
    <property type="entry name" value="UBA-like"/>
    <property type="match status" value="1"/>
</dbReference>
<dbReference type="Proteomes" id="UP000009168">
    <property type="component" value="Unassembled WGS sequence"/>
</dbReference>
<gene>
    <name evidence="2" type="ORF">TTHERM_00490850</name>
</gene>
<organism evidence="2 3">
    <name type="scientific">Tetrahymena thermophila (strain SB210)</name>
    <dbReference type="NCBI Taxonomy" id="312017"/>
    <lineage>
        <taxon>Eukaryota</taxon>
        <taxon>Sar</taxon>
        <taxon>Alveolata</taxon>
        <taxon>Ciliophora</taxon>
        <taxon>Intramacronucleata</taxon>
        <taxon>Oligohymenophorea</taxon>
        <taxon>Hymenostomatida</taxon>
        <taxon>Tetrahymenina</taxon>
        <taxon>Tetrahymenidae</taxon>
        <taxon>Tetrahymena</taxon>
    </lineage>
</organism>
<accession>Q23J87</accession>
<dbReference type="EMBL" id="GG662691">
    <property type="protein sequence ID" value="EAR96617.2"/>
    <property type="molecule type" value="Genomic_DNA"/>
</dbReference>
<dbReference type="GeneID" id="7836895"/>
<dbReference type="HOGENOM" id="CLU_798082_0_0_1"/>
<name>Q23J87_TETTS</name>
<dbReference type="InterPro" id="IPR009060">
    <property type="entry name" value="UBA-like_sf"/>
</dbReference>
<feature type="compositionally biased region" description="Basic and acidic residues" evidence="1">
    <location>
        <begin position="152"/>
        <end position="161"/>
    </location>
</feature>
<evidence type="ECO:0000256" key="1">
    <source>
        <dbReference type="SAM" id="MobiDB-lite"/>
    </source>
</evidence>